<dbReference type="InParanoid" id="A0A0Q9XG75"/>
<feature type="compositionally biased region" description="Basic and acidic residues" evidence="1">
    <location>
        <begin position="114"/>
        <end position="129"/>
    </location>
</feature>
<organism evidence="3 4">
    <name type="scientific">Drosophila mojavensis</name>
    <name type="common">Fruit fly</name>
    <dbReference type="NCBI Taxonomy" id="7230"/>
    <lineage>
        <taxon>Eukaryota</taxon>
        <taxon>Metazoa</taxon>
        <taxon>Ecdysozoa</taxon>
        <taxon>Arthropoda</taxon>
        <taxon>Hexapoda</taxon>
        <taxon>Insecta</taxon>
        <taxon>Pterygota</taxon>
        <taxon>Neoptera</taxon>
        <taxon>Endopterygota</taxon>
        <taxon>Diptera</taxon>
        <taxon>Brachycera</taxon>
        <taxon>Muscomorpha</taxon>
        <taxon>Ephydroidea</taxon>
        <taxon>Drosophilidae</taxon>
        <taxon>Drosophila</taxon>
    </lineage>
</organism>
<dbReference type="KEGG" id="dmo:Dmoj_GI26085"/>
<gene>
    <name evidence="3" type="primary">Dmoj\GI26085</name>
    <name evidence="3" type="ORF">Dmoj_GI26085</name>
</gene>
<evidence type="ECO:0000256" key="1">
    <source>
        <dbReference type="SAM" id="MobiDB-lite"/>
    </source>
</evidence>
<dbReference type="OrthoDB" id="10040649at2759"/>
<dbReference type="AlphaFoldDB" id="A0A0Q9XG75"/>
<sequence>MHKYIMCIDPVSNRLKEERNMRESLLTSVICNLRYPSIESGNGFRKGNSSASFCPRGEREHYILSLMSRICPKLCQLVLVIVLMAALPFGAAQSFDEPYFMKPTPILRGAGSEGYDKRHVKHETPHSSKSESTSDSISRLQNIRMLADPNELVAANSDNVLNESLDQARFNLATHVMSNGVELIIASDKIKHIDKQASSIRSSSISLPSRNVQQKPITLAPSTLKNHMLLAEPTVRQENFSIPIEENQFITKTCLTTYTYHTTYLNKGSTTVESREQVVLNRQTEERKFLRASSKLSLGVTLSNTPELAVGIFPTTTECQNMITTTYFGRQHRKPFTDIRSSVHRHHHQEPSLNCQASTINQAIMRMVTSLDHRN</sequence>
<evidence type="ECO:0000256" key="2">
    <source>
        <dbReference type="SAM" id="Phobius"/>
    </source>
</evidence>
<proteinExistence type="predicted"/>
<evidence type="ECO:0000313" key="3">
    <source>
        <dbReference type="EMBL" id="KRG07357.1"/>
    </source>
</evidence>
<keyword evidence="2" id="KW-1133">Transmembrane helix</keyword>
<name>A0A0Q9XG75_DROMO</name>
<reference evidence="3 4" key="1">
    <citation type="journal article" date="2007" name="Nature">
        <title>Evolution of genes and genomes on the Drosophila phylogeny.</title>
        <authorList>
            <consortium name="Drosophila 12 Genomes Consortium"/>
            <person name="Clark A.G."/>
            <person name="Eisen M.B."/>
            <person name="Smith D.R."/>
            <person name="Bergman C.M."/>
            <person name="Oliver B."/>
            <person name="Markow T.A."/>
            <person name="Kaufman T.C."/>
            <person name="Kellis M."/>
            <person name="Gelbart W."/>
            <person name="Iyer V.N."/>
            <person name="Pollard D.A."/>
            <person name="Sackton T.B."/>
            <person name="Larracuente A.M."/>
            <person name="Singh N.D."/>
            <person name="Abad J.P."/>
            <person name="Abt D.N."/>
            <person name="Adryan B."/>
            <person name="Aguade M."/>
            <person name="Akashi H."/>
            <person name="Anderson W.W."/>
            <person name="Aquadro C.F."/>
            <person name="Ardell D.H."/>
            <person name="Arguello R."/>
            <person name="Artieri C.G."/>
            <person name="Barbash D.A."/>
            <person name="Barker D."/>
            <person name="Barsanti P."/>
            <person name="Batterham P."/>
            <person name="Batzoglou S."/>
            <person name="Begun D."/>
            <person name="Bhutkar A."/>
            <person name="Blanco E."/>
            <person name="Bosak S.A."/>
            <person name="Bradley R.K."/>
            <person name="Brand A.D."/>
            <person name="Brent M.R."/>
            <person name="Brooks A.N."/>
            <person name="Brown R.H."/>
            <person name="Butlin R.K."/>
            <person name="Caggese C."/>
            <person name="Calvi B.R."/>
            <person name="Bernardo de Carvalho A."/>
            <person name="Caspi A."/>
            <person name="Castrezana S."/>
            <person name="Celniker S.E."/>
            <person name="Chang J.L."/>
            <person name="Chapple C."/>
            <person name="Chatterji S."/>
            <person name="Chinwalla A."/>
            <person name="Civetta A."/>
            <person name="Clifton S.W."/>
            <person name="Comeron J.M."/>
            <person name="Costello J.C."/>
            <person name="Coyne J.A."/>
            <person name="Daub J."/>
            <person name="David R.G."/>
            <person name="Delcher A.L."/>
            <person name="Delehaunty K."/>
            <person name="Do C.B."/>
            <person name="Ebling H."/>
            <person name="Edwards K."/>
            <person name="Eickbush T."/>
            <person name="Evans J.D."/>
            <person name="Filipski A."/>
            <person name="Findeiss S."/>
            <person name="Freyhult E."/>
            <person name="Fulton L."/>
            <person name="Fulton R."/>
            <person name="Garcia A.C."/>
            <person name="Gardiner A."/>
            <person name="Garfield D.A."/>
            <person name="Garvin B.E."/>
            <person name="Gibson G."/>
            <person name="Gilbert D."/>
            <person name="Gnerre S."/>
            <person name="Godfrey J."/>
            <person name="Good R."/>
            <person name="Gotea V."/>
            <person name="Gravely B."/>
            <person name="Greenberg A.J."/>
            <person name="Griffiths-Jones S."/>
            <person name="Gross S."/>
            <person name="Guigo R."/>
            <person name="Gustafson E.A."/>
            <person name="Haerty W."/>
            <person name="Hahn M.W."/>
            <person name="Halligan D.L."/>
            <person name="Halpern A.L."/>
            <person name="Halter G.M."/>
            <person name="Han M.V."/>
            <person name="Heger A."/>
            <person name="Hillier L."/>
            <person name="Hinrichs A.S."/>
            <person name="Holmes I."/>
            <person name="Hoskins R.A."/>
            <person name="Hubisz M.J."/>
            <person name="Hultmark D."/>
            <person name="Huntley M.A."/>
            <person name="Jaffe D.B."/>
            <person name="Jagadeeshan S."/>
            <person name="Jeck W.R."/>
            <person name="Johnson J."/>
            <person name="Jones C.D."/>
            <person name="Jordan W.C."/>
            <person name="Karpen G.H."/>
            <person name="Kataoka E."/>
            <person name="Keightley P.D."/>
            <person name="Kheradpour P."/>
            <person name="Kirkness E.F."/>
            <person name="Koerich L.B."/>
            <person name="Kristiansen K."/>
            <person name="Kudrna D."/>
            <person name="Kulathinal R.J."/>
            <person name="Kumar S."/>
            <person name="Kwok R."/>
            <person name="Lander E."/>
            <person name="Langley C.H."/>
            <person name="Lapoint R."/>
            <person name="Lazzaro B.P."/>
            <person name="Lee S.J."/>
            <person name="Levesque L."/>
            <person name="Li R."/>
            <person name="Lin C.F."/>
            <person name="Lin M.F."/>
            <person name="Lindblad-Toh K."/>
            <person name="Llopart A."/>
            <person name="Long M."/>
            <person name="Low L."/>
            <person name="Lozovsky E."/>
            <person name="Lu J."/>
            <person name="Luo M."/>
            <person name="Machado C.A."/>
            <person name="Makalowski W."/>
            <person name="Marzo M."/>
            <person name="Matsuda M."/>
            <person name="Matzkin L."/>
            <person name="McAllister B."/>
            <person name="McBride C.S."/>
            <person name="McKernan B."/>
            <person name="McKernan K."/>
            <person name="Mendez-Lago M."/>
            <person name="Minx P."/>
            <person name="Mollenhauer M.U."/>
            <person name="Montooth K."/>
            <person name="Mount S.M."/>
            <person name="Mu X."/>
            <person name="Myers E."/>
            <person name="Negre B."/>
            <person name="Newfeld S."/>
            <person name="Nielsen R."/>
            <person name="Noor M.A."/>
            <person name="O'Grady P."/>
            <person name="Pachter L."/>
            <person name="Papaceit M."/>
            <person name="Parisi M.J."/>
            <person name="Parisi M."/>
            <person name="Parts L."/>
            <person name="Pedersen J.S."/>
            <person name="Pesole G."/>
            <person name="Phillippy A.M."/>
            <person name="Ponting C.P."/>
            <person name="Pop M."/>
            <person name="Porcelli D."/>
            <person name="Powell J.R."/>
            <person name="Prohaska S."/>
            <person name="Pruitt K."/>
            <person name="Puig M."/>
            <person name="Quesneville H."/>
            <person name="Ram K.R."/>
            <person name="Rand D."/>
            <person name="Rasmussen M.D."/>
            <person name="Reed L.K."/>
            <person name="Reenan R."/>
            <person name="Reily A."/>
            <person name="Remington K.A."/>
            <person name="Rieger T.T."/>
            <person name="Ritchie M.G."/>
            <person name="Robin C."/>
            <person name="Rogers Y.H."/>
            <person name="Rohde C."/>
            <person name="Rozas J."/>
            <person name="Rubenfield M.J."/>
            <person name="Ruiz A."/>
            <person name="Russo S."/>
            <person name="Salzberg S.L."/>
            <person name="Sanchez-Gracia A."/>
            <person name="Saranga D.J."/>
            <person name="Sato H."/>
            <person name="Schaeffer S.W."/>
            <person name="Schatz M.C."/>
            <person name="Schlenke T."/>
            <person name="Schwartz R."/>
            <person name="Segarra C."/>
            <person name="Singh R.S."/>
            <person name="Sirot L."/>
            <person name="Sirota M."/>
            <person name="Sisneros N.B."/>
            <person name="Smith C.D."/>
            <person name="Smith T.F."/>
            <person name="Spieth J."/>
            <person name="Stage D.E."/>
            <person name="Stark A."/>
            <person name="Stephan W."/>
            <person name="Strausberg R.L."/>
            <person name="Strempel S."/>
            <person name="Sturgill D."/>
            <person name="Sutton G."/>
            <person name="Sutton G.G."/>
            <person name="Tao W."/>
            <person name="Teichmann S."/>
            <person name="Tobari Y.N."/>
            <person name="Tomimura Y."/>
            <person name="Tsolas J.M."/>
            <person name="Valente V.L."/>
            <person name="Venter E."/>
            <person name="Venter J.C."/>
            <person name="Vicario S."/>
            <person name="Vieira F.G."/>
            <person name="Vilella A.J."/>
            <person name="Villasante A."/>
            <person name="Walenz B."/>
            <person name="Wang J."/>
            <person name="Wasserman M."/>
            <person name="Watts T."/>
            <person name="Wilson D."/>
            <person name="Wilson R.K."/>
            <person name="Wing R.A."/>
            <person name="Wolfner M.F."/>
            <person name="Wong A."/>
            <person name="Wong G.K."/>
            <person name="Wu C.I."/>
            <person name="Wu G."/>
            <person name="Yamamoto D."/>
            <person name="Yang H.P."/>
            <person name="Yang S.P."/>
            <person name="Yorke J.A."/>
            <person name="Yoshida K."/>
            <person name="Zdobnov E."/>
            <person name="Zhang P."/>
            <person name="Zhang Y."/>
            <person name="Zimin A.V."/>
            <person name="Baldwin J."/>
            <person name="Abdouelleil A."/>
            <person name="Abdulkadir J."/>
            <person name="Abebe A."/>
            <person name="Abera B."/>
            <person name="Abreu J."/>
            <person name="Acer S.C."/>
            <person name="Aftuck L."/>
            <person name="Alexander A."/>
            <person name="An P."/>
            <person name="Anderson E."/>
            <person name="Anderson S."/>
            <person name="Arachi H."/>
            <person name="Azer M."/>
            <person name="Bachantsang P."/>
            <person name="Barry A."/>
            <person name="Bayul T."/>
            <person name="Berlin A."/>
            <person name="Bessette D."/>
            <person name="Bloom T."/>
            <person name="Blye J."/>
            <person name="Boguslavskiy L."/>
            <person name="Bonnet C."/>
            <person name="Boukhgalter B."/>
            <person name="Bourzgui I."/>
            <person name="Brown A."/>
            <person name="Cahill P."/>
            <person name="Channer S."/>
            <person name="Cheshatsang Y."/>
            <person name="Chuda L."/>
            <person name="Citroen M."/>
            <person name="Collymore A."/>
            <person name="Cooke P."/>
            <person name="Costello M."/>
            <person name="D'Aco K."/>
            <person name="Daza R."/>
            <person name="De Haan G."/>
            <person name="DeGray S."/>
            <person name="DeMaso C."/>
            <person name="Dhargay N."/>
            <person name="Dooley K."/>
            <person name="Dooley E."/>
            <person name="Doricent M."/>
            <person name="Dorje P."/>
            <person name="Dorjee K."/>
            <person name="Dupes A."/>
            <person name="Elong R."/>
            <person name="Falk J."/>
            <person name="Farina A."/>
            <person name="Faro S."/>
            <person name="Ferguson D."/>
            <person name="Fisher S."/>
            <person name="Foley C.D."/>
            <person name="Franke A."/>
            <person name="Friedrich D."/>
            <person name="Gadbois L."/>
            <person name="Gearin G."/>
            <person name="Gearin C.R."/>
            <person name="Giannoukos G."/>
            <person name="Goode T."/>
            <person name="Graham J."/>
            <person name="Grandbois E."/>
            <person name="Grewal S."/>
            <person name="Gyaltsen K."/>
            <person name="Hafez N."/>
            <person name="Hagos B."/>
            <person name="Hall J."/>
            <person name="Henson C."/>
            <person name="Hollinger A."/>
            <person name="Honan T."/>
            <person name="Huard M.D."/>
            <person name="Hughes L."/>
            <person name="Hurhula B."/>
            <person name="Husby M.E."/>
            <person name="Kamat A."/>
            <person name="Kanga B."/>
            <person name="Kashin S."/>
            <person name="Khazanovich D."/>
            <person name="Kisner P."/>
            <person name="Lance K."/>
            <person name="Lara M."/>
            <person name="Lee W."/>
            <person name="Lennon N."/>
            <person name="Letendre F."/>
            <person name="LeVine R."/>
            <person name="Lipovsky A."/>
            <person name="Liu X."/>
            <person name="Liu J."/>
            <person name="Liu S."/>
            <person name="Lokyitsang T."/>
            <person name="Lokyitsang Y."/>
            <person name="Lubonja R."/>
            <person name="Lui A."/>
            <person name="MacDonald P."/>
            <person name="Magnisalis V."/>
            <person name="Maru K."/>
            <person name="Matthews C."/>
            <person name="McCusker W."/>
            <person name="McDonough S."/>
            <person name="Mehta T."/>
            <person name="Meldrim J."/>
            <person name="Meneus L."/>
            <person name="Mihai O."/>
            <person name="Mihalev A."/>
            <person name="Mihova T."/>
            <person name="Mittelman R."/>
            <person name="Mlenga V."/>
            <person name="Montmayeur A."/>
            <person name="Mulrain L."/>
            <person name="Navidi A."/>
            <person name="Naylor J."/>
            <person name="Negash T."/>
            <person name="Nguyen T."/>
            <person name="Nguyen N."/>
            <person name="Nicol R."/>
            <person name="Norbu C."/>
            <person name="Norbu N."/>
            <person name="Novod N."/>
            <person name="O'Neill B."/>
            <person name="Osman S."/>
            <person name="Markiewicz E."/>
            <person name="Oyono O.L."/>
            <person name="Patti C."/>
            <person name="Phunkhang P."/>
            <person name="Pierre F."/>
            <person name="Priest M."/>
            <person name="Raghuraman S."/>
            <person name="Rege F."/>
            <person name="Reyes R."/>
            <person name="Rise C."/>
            <person name="Rogov P."/>
            <person name="Ross K."/>
            <person name="Ryan E."/>
            <person name="Settipalli S."/>
            <person name="Shea T."/>
            <person name="Sherpa N."/>
            <person name="Shi L."/>
            <person name="Shih D."/>
            <person name="Sparrow T."/>
            <person name="Spaulding J."/>
            <person name="Stalker J."/>
            <person name="Stange-Thomann N."/>
            <person name="Stavropoulos S."/>
            <person name="Stone C."/>
            <person name="Strader C."/>
            <person name="Tesfaye S."/>
            <person name="Thomson T."/>
            <person name="Thoulutsang Y."/>
            <person name="Thoulutsang D."/>
            <person name="Topham K."/>
            <person name="Topping I."/>
            <person name="Tsamla T."/>
            <person name="Vassiliev H."/>
            <person name="Vo A."/>
            <person name="Wangchuk T."/>
            <person name="Wangdi T."/>
            <person name="Weiand M."/>
            <person name="Wilkinson J."/>
            <person name="Wilson A."/>
            <person name="Yadav S."/>
            <person name="Young G."/>
            <person name="Yu Q."/>
            <person name="Zembek L."/>
            <person name="Zhong D."/>
            <person name="Zimmer A."/>
            <person name="Zwirko Z."/>
            <person name="Jaffe D.B."/>
            <person name="Alvarez P."/>
            <person name="Brockman W."/>
            <person name="Butler J."/>
            <person name="Chin C."/>
            <person name="Gnerre S."/>
            <person name="Grabherr M."/>
            <person name="Kleber M."/>
            <person name="Mauceli E."/>
            <person name="MacCallum I."/>
        </authorList>
    </citation>
    <scope>NUCLEOTIDE SEQUENCE [LARGE SCALE GENOMIC DNA]</scope>
    <source>
        <strain evidence="4">Tucson 15081-1352.22</strain>
    </source>
</reference>
<keyword evidence="4" id="KW-1185">Reference proteome</keyword>
<evidence type="ECO:0000313" key="4">
    <source>
        <dbReference type="Proteomes" id="UP000009192"/>
    </source>
</evidence>
<feature type="transmembrane region" description="Helical" evidence="2">
    <location>
        <begin position="74"/>
        <end position="95"/>
    </location>
</feature>
<keyword evidence="2" id="KW-0472">Membrane</keyword>
<feature type="region of interest" description="Disordered" evidence="1">
    <location>
        <begin position="111"/>
        <end position="135"/>
    </location>
</feature>
<dbReference type="Proteomes" id="UP000009192">
    <property type="component" value="Unassembled WGS sequence"/>
</dbReference>
<dbReference type="EMBL" id="CH933813">
    <property type="protein sequence ID" value="KRG07357.1"/>
    <property type="molecule type" value="Genomic_DNA"/>
</dbReference>
<accession>A0A0Q9XG75</accession>
<protein>
    <submittedName>
        <fullName evidence="3">Uncharacterized protein</fullName>
    </submittedName>
</protein>
<keyword evidence="2" id="KW-0812">Transmembrane</keyword>